<comment type="similarity">
    <text evidence="1">Belongs to the sulfatase family.</text>
</comment>
<evidence type="ECO:0000313" key="4">
    <source>
        <dbReference type="Proteomes" id="UP001147733"/>
    </source>
</evidence>
<dbReference type="Pfam" id="PF00884">
    <property type="entry name" value="Sulfatase"/>
    <property type="match status" value="1"/>
</dbReference>
<dbReference type="InterPro" id="IPR050738">
    <property type="entry name" value="Sulfatase"/>
</dbReference>
<comment type="caution">
    <text evidence="3">The sequence shown here is derived from an EMBL/GenBank/DDBJ whole genome shotgun (WGS) entry which is preliminary data.</text>
</comment>
<dbReference type="AlphaFoldDB" id="A0A9W9PBY9"/>
<dbReference type="InterPro" id="IPR017850">
    <property type="entry name" value="Alkaline_phosphatase_core_sf"/>
</dbReference>
<dbReference type="EMBL" id="JAPQKT010000002">
    <property type="protein sequence ID" value="KAJ5241655.1"/>
    <property type="molecule type" value="Genomic_DNA"/>
</dbReference>
<organism evidence="3 4">
    <name type="scientific">Penicillium citrinum</name>
    <dbReference type="NCBI Taxonomy" id="5077"/>
    <lineage>
        <taxon>Eukaryota</taxon>
        <taxon>Fungi</taxon>
        <taxon>Dikarya</taxon>
        <taxon>Ascomycota</taxon>
        <taxon>Pezizomycotina</taxon>
        <taxon>Eurotiomycetes</taxon>
        <taxon>Eurotiomycetidae</taxon>
        <taxon>Eurotiales</taxon>
        <taxon>Aspergillaceae</taxon>
        <taxon>Penicillium</taxon>
    </lineage>
</organism>
<feature type="domain" description="Sulfatase N-terminal" evidence="2">
    <location>
        <begin position="16"/>
        <end position="100"/>
    </location>
</feature>
<dbReference type="Proteomes" id="UP001147733">
    <property type="component" value="Unassembled WGS sequence"/>
</dbReference>
<dbReference type="PANTHER" id="PTHR42693">
    <property type="entry name" value="ARYLSULFATASE FAMILY MEMBER"/>
    <property type="match status" value="1"/>
</dbReference>
<name>A0A9W9PBY9_PENCI</name>
<sequence length="197" mass="21905">MAIATRSLLSTPQEVADKWLGEVAEVLEEAGVADETLVVVVGDHGISLAEDGGVTPYDNPHVANFHVPLVFSHQKLPQMSMDSHVTSMQIMPTIMDLLHGVWLLKREPVQGCTRSPSSVERPIYDSCRVALLQCRNRSARAAATQQSFKLGPLLCQVSRDHDEEAVEWVKEAAQVTKWWVGENWLRYESDAKIEAES</sequence>
<evidence type="ECO:0000256" key="1">
    <source>
        <dbReference type="ARBA" id="ARBA00008779"/>
    </source>
</evidence>
<evidence type="ECO:0000259" key="2">
    <source>
        <dbReference type="Pfam" id="PF00884"/>
    </source>
</evidence>
<dbReference type="SUPFAM" id="SSF53649">
    <property type="entry name" value="Alkaline phosphatase-like"/>
    <property type="match status" value="1"/>
</dbReference>
<proteinExistence type="inferred from homology"/>
<evidence type="ECO:0000313" key="3">
    <source>
        <dbReference type="EMBL" id="KAJ5241655.1"/>
    </source>
</evidence>
<dbReference type="Gene3D" id="3.40.720.10">
    <property type="entry name" value="Alkaline Phosphatase, subunit A"/>
    <property type="match status" value="1"/>
</dbReference>
<dbReference type="RefSeq" id="XP_056504660.1">
    <property type="nucleotide sequence ID" value="XM_056642166.1"/>
</dbReference>
<reference evidence="3" key="2">
    <citation type="journal article" date="2023" name="IMA Fungus">
        <title>Comparative genomic study of the Penicillium genus elucidates a diverse pangenome and 15 lateral gene transfer events.</title>
        <authorList>
            <person name="Petersen C."/>
            <person name="Sorensen T."/>
            <person name="Nielsen M.R."/>
            <person name="Sondergaard T.E."/>
            <person name="Sorensen J.L."/>
            <person name="Fitzpatrick D.A."/>
            <person name="Frisvad J.C."/>
            <person name="Nielsen K.L."/>
        </authorList>
    </citation>
    <scope>NUCLEOTIDE SEQUENCE</scope>
    <source>
        <strain evidence="3">IBT 23319</strain>
    </source>
</reference>
<dbReference type="PANTHER" id="PTHR42693:SF32">
    <property type="entry name" value="SULFATASE DOMAIN PROTEIN (AFU_ORTHOLOGUE AFUA_2G17610)"/>
    <property type="match status" value="1"/>
</dbReference>
<dbReference type="OrthoDB" id="103349at2759"/>
<dbReference type="GeneID" id="81381333"/>
<dbReference type="GO" id="GO:0004065">
    <property type="term" value="F:arylsulfatase activity"/>
    <property type="evidence" value="ECO:0007669"/>
    <property type="project" value="TreeGrafter"/>
</dbReference>
<accession>A0A9W9PBY9</accession>
<keyword evidence="4" id="KW-1185">Reference proteome</keyword>
<protein>
    <recommendedName>
        <fullName evidence="2">Sulfatase N-terminal domain-containing protein</fullName>
    </recommendedName>
</protein>
<gene>
    <name evidence="3" type="ORF">N7469_003246</name>
</gene>
<reference evidence="3" key="1">
    <citation type="submission" date="2022-11" db="EMBL/GenBank/DDBJ databases">
        <authorList>
            <person name="Petersen C."/>
        </authorList>
    </citation>
    <scope>NUCLEOTIDE SEQUENCE</scope>
    <source>
        <strain evidence="3">IBT 23319</strain>
    </source>
</reference>
<dbReference type="InterPro" id="IPR000917">
    <property type="entry name" value="Sulfatase_N"/>
</dbReference>